<dbReference type="InterPro" id="IPR036388">
    <property type="entry name" value="WH-like_DNA-bd_sf"/>
</dbReference>
<keyword evidence="4" id="KW-0472">Membrane</keyword>
<evidence type="ECO:0000256" key="2">
    <source>
        <dbReference type="ARBA" id="ARBA00023125"/>
    </source>
</evidence>
<evidence type="ECO:0000313" key="6">
    <source>
        <dbReference type="EMBL" id="BBH17800.1"/>
    </source>
</evidence>
<dbReference type="AlphaFoldDB" id="A0A3G9IFH7"/>
<feature type="transmembrane region" description="Helical" evidence="4">
    <location>
        <begin position="73"/>
        <end position="89"/>
    </location>
</feature>
<feature type="transmembrane region" description="Helical" evidence="4">
    <location>
        <begin position="116"/>
        <end position="135"/>
    </location>
</feature>
<dbReference type="PRINTS" id="PR00038">
    <property type="entry name" value="HTHLUXR"/>
</dbReference>
<dbReference type="PANTHER" id="PTHR44688:SF16">
    <property type="entry name" value="DNA-BINDING TRANSCRIPTIONAL ACTIVATOR DEVR_DOSR"/>
    <property type="match status" value="1"/>
</dbReference>
<feature type="transmembrane region" description="Helical" evidence="4">
    <location>
        <begin position="95"/>
        <end position="111"/>
    </location>
</feature>
<reference evidence="6 7" key="1">
    <citation type="submission" date="2018-11" db="EMBL/GenBank/DDBJ databases">
        <title>Complete genome sequence of Nocardioides baekrokdamisoli strain KCTC 39748.</title>
        <authorList>
            <person name="Kang S.W."/>
            <person name="Lee K.C."/>
            <person name="Kim K.K."/>
            <person name="Kim J.S."/>
            <person name="Kim D.S."/>
            <person name="Ko S.H."/>
            <person name="Yang S.H."/>
            <person name="Shin Y.K."/>
            <person name="Lee J.S."/>
        </authorList>
    </citation>
    <scope>NUCLEOTIDE SEQUENCE [LARGE SCALE GENOMIC DNA]</scope>
    <source>
        <strain evidence="6 7">KCTC 39748</strain>
    </source>
</reference>
<keyword evidence="4" id="KW-0812">Transmembrane</keyword>
<organism evidence="6 7">
    <name type="scientific">Nocardioides baekrokdamisoli</name>
    <dbReference type="NCBI Taxonomy" id="1804624"/>
    <lineage>
        <taxon>Bacteria</taxon>
        <taxon>Bacillati</taxon>
        <taxon>Actinomycetota</taxon>
        <taxon>Actinomycetes</taxon>
        <taxon>Propionibacteriales</taxon>
        <taxon>Nocardioidaceae</taxon>
        <taxon>Nocardioides</taxon>
    </lineage>
</organism>
<protein>
    <recommendedName>
        <fullName evidence="5">HTH luxR-type domain-containing protein</fullName>
    </recommendedName>
</protein>
<keyword evidence="2" id="KW-0238">DNA-binding</keyword>
<dbReference type="Gene3D" id="1.10.10.10">
    <property type="entry name" value="Winged helix-like DNA-binding domain superfamily/Winged helix DNA-binding domain"/>
    <property type="match status" value="1"/>
</dbReference>
<keyword evidence="3" id="KW-0804">Transcription</keyword>
<feature type="transmembrane region" description="Helical" evidence="4">
    <location>
        <begin position="49"/>
        <end position="68"/>
    </location>
</feature>
<keyword evidence="7" id="KW-1185">Reference proteome</keyword>
<dbReference type="CDD" id="cd06170">
    <property type="entry name" value="LuxR_C_like"/>
    <property type="match status" value="1"/>
</dbReference>
<dbReference type="EMBL" id="AP019307">
    <property type="protein sequence ID" value="BBH17800.1"/>
    <property type="molecule type" value="Genomic_DNA"/>
</dbReference>
<name>A0A3G9IFH7_9ACTN</name>
<dbReference type="KEGG" id="nbe:Back2_20870"/>
<dbReference type="Pfam" id="PF00196">
    <property type="entry name" value="GerE"/>
    <property type="match status" value="1"/>
</dbReference>
<evidence type="ECO:0000313" key="7">
    <source>
        <dbReference type="Proteomes" id="UP000271573"/>
    </source>
</evidence>
<dbReference type="InterPro" id="IPR016032">
    <property type="entry name" value="Sig_transdc_resp-reg_C-effctor"/>
</dbReference>
<sequence>MRAIREYFTSVPVPYVVLAALAGAVLYLAERATPWAPFWSANNTEAAAFAHGLLALWAVGLAAAPLLAVRWPVVGALLASAPLVLGVMAEHQWPFVIYVALMVIAVVASWSRPRTAVLIALAALAPVLSVAVGRSEMIVPYGARIDAWGSGPVDVSLVVGYVVATSVIAVIAVIFRRRVGRALRKREAVQAAADTDGRADASQSTALVEAVASLSRREHEVFLELAAGRSNAEIAESLQIGVETVKSHVAEILRKLGLRDRVHAVVYAYENGLVAVRHP</sequence>
<dbReference type="GO" id="GO:0003677">
    <property type="term" value="F:DNA binding"/>
    <property type="evidence" value="ECO:0007669"/>
    <property type="project" value="UniProtKB-KW"/>
</dbReference>
<dbReference type="InterPro" id="IPR000792">
    <property type="entry name" value="Tscrpt_reg_LuxR_C"/>
</dbReference>
<dbReference type="SMART" id="SM00421">
    <property type="entry name" value="HTH_LUXR"/>
    <property type="match status" value="1"/>
</dbReference>
<feature type="domain" description="HTH luxR-type" evidence="5">
    <location>
        <begin position="207"/>
        <end position="272"/>
    </location>
</feature>
<evidence type="ECO:0000256" key="3">
    <source>
        <dbReference type="ARBA" id="ARBA00023163"/>
    </source>
</evidence>
<proteinExistence type="predicted"/>
<feature type="transmembrane region" description="Helical" evidence="4">
    <location>
        <begin position="155"/>
        <end position="175"/>
    </location>
</feature>
<dbReference type="Proteomes" id="UP000271573">
    <property type="component" value="Chromosome"/>
</dbReference>
<dbReference type="RefSeq" id="WP_231998685.1">
    <property type="nucleotide sequence ID" value="NZ_AP019307.1"/>
</dbReference>
<dbReference type="SUPFAM" id="SSF46894">
    <property type="entry name" value="C-terminal effector domain of the bipartite response regulators"/>
    <property type="match status" value="1"/>
</dbReference>
<dbReference type="PROSITE" id="PS50043">
    <property type="entry name" value="HTH_LUXR_2"/>
    <property type="match status" value="1"/>
</dbReference>
<accession>A0A3G9IFH7</accession>
<evidence type="ECO:0000259" key="5">
    <source>
        <dbReference type="PROSITE" id="PS50043"/>
    </source>
</evidence>
<dbReference type="GO" id="GO:0006355">
    <property type="term" value="P:regulation of DNA-templated transcription"/>
    <property type="evidence" value="ECO:0007669"/>
    <property type="project" value="InterPro"/>
</dbReference>
<gene>
    <name evidence="6" type="ORF">Back2_20870</name>
</gene>
<evidence type="ECO:0000256" key="4">
    <source>
        <dbReference type="SAM" id="Phobius"/>
    </source>
</evidence>
<dbReference type="PANTHER" id="PTHR44688">
    <property type="entry name" value="DNA-BINDING TRANSCRIPTIONAL ACTIVATOR DEVR_DOSR"/>
    <property type="match status" value="1"/>
</dbReference>
<feature type="transmembrane region" description="Helical" evidence="4">
    <location>
        <begin position="7"/>
        <end position="29"/>
    </location>
</feature>
<keyword evidence="1" id="KW-0805">Transcription regulation</keyword>
<evidence type="ECO:0000256" key="1">
    <source>
        <dbReference type="ARBA" id="ARBA00023015"/>
    </source>
</evidence>
<keyword evidence="4" id="KW-1133">Transmembrane helix</keyword>